<reference evidence="7" key="1">
    <citation type="submission" date="2022-03" db="EMBL/GenBank/DDBJ databases">
        <authorList>
            <person name="Lindestad O."/>
        </authorList>
    </citation>
    <scope>NUCLEOTIDE SEQUENCE</scope>
</reference>
<keyword evidence="4 6" id="KW-1133">Transmembrane helix</keyword>
<sequence length="213" mass="23779">MCDAARVSTQVASHTSDLPSLQAMNVIPSGLLPSLRAKPIGSNTADSTRWFSLSYGNGDVNKLDYQTNIAHHDQDAFATLVALVLSLRMWASPSSLVYVLIFLQIPFYQSSVFPIISTAMKIVNYSLILVCGTDCCEQTYKHTMRIARCIDHLLANKKLAIEEHKALRELRDLITTRPVSFNAMNFYTLNYHTMLSVASAVVTYTIILLQNMQ</sequence>
<dbReference type="Proteomes" id="UP000838756">
    <property type="component" value="Unassembled WGS sequence"/>
</dbReference>
<keyword evidence="5 6" id="KW-0472">Membrane</keyword>
<dbReference type="EMBL" id="CAKXAJ010025552">
    <property type="protein sequence ID" value="CAH2240821.1"/>
    <property type="molecule type" value="Genomic_DNA"/>
</dbReference>
<dbReference type="GO" id="GO:0050909">
    <property type="term" value="P:sensory perception of taste"/>
    <property type="evidence" value="ECO:0007669"/>
    <property type="project" value="InterPro"/>
</dbReference>
<evidence type="ECO:0000256" key="5">
    <source>
        <dbReference type="ARBA" id="ARBA00023136"/>
    </source>
</evidence>
<accession>A0A8S4RUK5</accession>
<evidence type="ECO:0000313" key="7">
    <source>
        <dbReference type="EMBL" id="CAH2240821.1"/>
    </source>
</evidence>
<dbReference type="Pfam" id="PF08395">
    <property type="entry name" value="7tm_7"/>
    <property type="match status" value="1"/>
</dbReference>
<comment type="subcellular location">
    <subcellularLocation>
        <location evidence="1">Cell membrane</location>
        <topology evidence="1">Multi-pass membrane protein</topology>
    </subcellularLocation>
</comment>
<feature type="transmembrane region" description="Helical" evidence="6">
    <location>
        <begin position="189"/>
        <end position="209"/>
    </location>
</feature>
<organism evidence="7 8">
    <name type="scientific">Pararge aegeria aegeria</name>
    <dbReference type="NCBI Taxonomy" id="348720"/>
    <lineage>
        <taxon>Eukaryota</taxon>
        <taxon>Metazoa</taxon>
        <taxon>Ecdysozoa</taxon>
        <taxon>Arthropoda</taxon>
        <taxon>Hexapoda</taxon>
        <taxon>Insecta</taxon>
        <taxon>Pterygota</taxon>
        <taxon>Neoptera</taxon>
        <taxon>Endopterygota</taxon>
        <taxon>Lepidoptera</taxon>
        <taxon>Glossata</taxon>
        <taxon>Ditrysia</taxon>
        <taxon>Papilionoidea</taxon>
        <taxon>Nymphalidae</taxon>
        <taxon>Satyrinae</taxon>
        <taxon>Satyrini</taxon>
        <taxon>Parargina</taxon>
        <taxon>Pararge</taxon>
    </lineage>
</organism>
<dbReference type="OrthoDB" id="6513574at2759"/>
<evidence type="ECO:0000256" key="3">
    <source>
        <dbReference type="ARBA" id="ARBA00022692"/>
    </source>
</evidence>
<evidence type="ECO:0000313" key="8">
    <source>
        <dbReference type="Proteomes" id="UP000838756"/>
    </source>
</evidence>
<name>A0A8S4RUK5_9NEOP</name>
<evidence type="ECO:0000256" key="1">
    <source>
        <dbReference type="ARBA" id="ARBA00004651"/>
    </source>
</evidence>
<dbReference type="AlphaFoldDB" id="A0A8S4RUK5"/>
<keyword evidence="3 6" id="KW-0812">Transmembrane</keyword>
<keyword evidence="2" id="KW-1003">Cell membrane</keyword>
<proteinExistence type="predicted"/>
<keyword evidence="8" id="KW-1185">Reference proteome</keyword>
<evidence type="ECO:0000256" key="4">
    <source>
        <dbReference type="ARBA" id="ARBA00022989"/>
    </source>
</evidence>
<evidence type="ECO:0000256" key="6">
    <source>
        <dbReference type="SAM" id="Phobius"/>
    </source>
</evidence>
<comment type="caution">
    <text evidence="7">The sequence shown here is derived from an EMBL/GenBank/DDBJ whole genome shotgun (WGS) entry which is preliminary data.</text>
</comment>
<dbReference type="InterPro" id="IPR013604">
    <property type="entry name" value="7TM_chemorcpt"/>
</dbReference>
<gene>
    <name evidence="7" type="primary">jg13452</name>
    <name evidence="7" type="ORF">PAEG_LOCUS17309</name>
</gene>
<protein>
    <submittedName>
        <fullName evidence="7">Jg13452 protein</fullName>
    </submittedName>
</protein>
<dbReference type="GO" id="GO:0005886">
    <property type="term" value="C:plasma membrane"/>
    <property type="evidence" value="ECO:0007669"/>
    <property type="project" value="UniProtKB-SubCell"/>
</dbReference>
<evidence type="ECO:0000256" key="2">
    <source>
        <dbReference type="ARBA" id="ARBA00022475"/>
    </source>
</evidence>